<dbReference type="Gene3D" id="1.20.120.520">
    <property type="entry name" value="nmb1532 protein domain like"/>
    <property type="match status" value="1"/>
</dbReference>
<evidence type="ECO:0000256" key="1">
    <source>
        <dbReference type="SAM" id="Phobius"/>
    </source>
</evidence>
<keyword evidence="1" id="KW-0472">Membrane</keyword>
<organism evidence="3 4">
    <name type="scientific">Duganella phyllosphaerae</name>
    <dbReference type="NCBI Taxonomy" id="762836"/>
    <lineage>
        <taxon>Bacteria</taxon>
        <taxon>Pseudomonadati</taxon>
        <taxon>Pseudomonadota</taxon>
        <taxon>Betaproteobacteria</taxon>
        <taxon>Burkholderiales</taxon>
        <taxon>Oxalobacteraceae</taxon>
        <taxon>Telluria group</taxon>
        <taxon>Duganella</taxon>
    </lineage>
</organism>
<feature type="transmembrane region" description="Helical" evidence="1">
    <location>
        <begin position="171"/>
        <end position="190"/>
    </location>
</feature>
<dbReference type="AlphaFoldDB" id="A0A1E7WE36"/>
<evidence type="ECO:0000313" key="3">
    <source>
        <dbReference type="EMBL" id="OEZ96323.1"/>
    </source>
</evidence>
<feature type="domain" description="Hemerythrin-like" evidence="2">
    <location>
        <begin position="11"/>
        <end position="127"/>
    </location>
</feature>
<comment type="caution">
    <text evidence="3">The sequence shown here is derived from an EMBL/GenBank/DDBJ whole genome shotgun (WGS) entry which is preliminary data.</text>
</comment>
<dbReference type="Proteomes" id="UP000175989">
    <property type="component" value="Unassembled WGS sequence"/>
</dbReference>
<accession>A0A1E7WE36</accession>
<evidence type="ECO:0000313" key="4">
    <source>
        <dbReference type="Proteomes" id="UP000175989"/>
    </source>
</evidence>
<evidence type="ECO:0000259" key="2">
    <source>
        <dbReference type="Pfam" id="PF01814"/>
    </source>
</evidence>
<name>A0A1E7WE36_9BURK</name>
<dbReference type="EMBL" id="LROM01000111">
    <property type="protein sequence ID" value="OEZ96323.1"/>
    <property type="molecule type" value="Genomic_DNA"/>
</dbReference>
<keyword evidence="1" id="KW-1133">Transmembrane helix</keyword>
<dbReference type="PANTHER" id="PTHR35585:SF1">
    <property type="entry name" value="HHE DOMAIN PROTEIN (AFU_ORTHOLOGUE AFUA_4G00730)"/>
    <property type="match status" value="1"/>
</dbReference>
<dbReference type="OrthoDB" id="5512987at2"/>
<proteinExistence type="predicted"/>
<sequence>MFSLAKLSPTVTDMIRFDHSHVFVTFHQFTQDKSPTVKKALSDTICAALEIHATLEEEIFYPVMQTIDPGDSALEKAPHEHADMKRLIRELRTIPGTDDLHDRVLLELMREVIHHVADEETVLLPAAERKLSKERLIELGVAMNKRRIELLAPQAGKVAISHAVGFSGSTAAWVLGAAGAIGAMLAFSAAGRKTAVQL</sequence>
<dbReference type="PATRIC" id="fig|762836.4.peg.4081"/>
<reference evidence="4" key="1">
    <citation type="journal article" date="2016" name="Front. Microbiol.">
        <title>Molecular Keys to the Janthinobacterium and Duganella spp. Interaction with the Plant Pathogen Fusarium graminearum.</title>
        <authorList>
            <person name="Haack F.S."/>
            <person name="Poehlein A."/>
            <person name="Kroger C."/>
            <person name="Voigt C.A."/>
            <person name="Piepenbring M."/>
            <person name="Bode H.B."/>
            <person name="Daniel R."/>
            <person name="Schafer W."/>
            <person name="Streit W.R."/>
        </authorList>
    </citation>
    <scope>NUCLEOTIDE SEQUENCE [LARGE SCALE GENOMIC DNA]</scope>
    <source>
        <strain evidence="4">T54</strain>
    </source>
</reference>
<keyword evidence="4" id="KW-1185">Reference proteome</keyword>
<protein>
    <submittedName>
        <fullName evidence="3">DNA nickase</fullName>
    </submittedName>
</protein>
<dbReference type="InterPro" id="IPR012312">
    <property type="entry name" value="Hemerythrin-like"/>
</dbReference>
<dbReference type="PANTHER" id="PTHR35585">
    <property type="entry name" value="HHE DOMAIN PROTEIN (AFU_ORTHOLOGUE AFUA_4G00730)"/>
    <property type="match status" value="1"/>
</dbReference>
<dbReference type="Pfam" id="PF01814">
    <property type="entry name" value="Hemerythrin"/>
    <property type="match status" value="1"/>
</dbReference>
<keyword evidence="1" id="KW-0812">Transmembrane</keyword>
<dbReference type="RefSeq" id="WP_070250386.1">
    <property type="nucleotide sequence ID" value="NZ_LROM01000111.1"/>
</dbReference>
<gene>
    <name evidence="3" type="ORF">DUPY_39590</name>
</gene>